<reference evidence="1" key="1">
    <citation type="submission" date="2013-04" db="EMBL/GenBank/DDBJ databases">
        <authorList>
            <person name="Qu J."/>
            <person name="Murali S.C."/>
            <person name="Bandaranaike D."/>
            <person name="Bellair M."/>
            <person name="Blankenburg K."/>
            <person name="Chao H."/>
            <person name="Dinh H."/>
            <person name="Doddapaneni H."/>
            <person name="Downs B."/>
            <person name="Dugan-Rocha S."/>
            <person name="Elkadiri S."/>
            <person name="Gnanaolivu R.D."/>
            <person name="Hernandez B."/>
            <person name="Javaid M."/>
            <person name="Jayaseelan J.C."/>
            <person name="Lee S."/>
            <person name="Li M."/>
            <person name="Ming W."/>
            <person name="Munidasa M."/>
            <person name="Muniz J."/>
            <person name="Nguyen L."/>
            <person name="Ongeri F."/>
            <person name="Osuji N."/>
            <person name="Pu L.-L."/>
            <person name="Puazo M."/>
            <person name="Qu C."/>
            <person name="Quiroz J."/>
            <person name="Raj R."/>
            <person name="Weissenberger G."/>
            <person name="Xin Y."/>
            <person name="Zou X."/>
            <person name="Han Y."/>
            <person name="Richards S."/>
            <person name="Worley K."/>
            <person name="Muzny D."/>
            <person name="Gibbs R."/>
        </authorList>
    </citation>
    <scope>NUCLEOTIDE SEQUENCE</scope>
    <source>
        <strain evidence="1">Sampled in the wild</strain>
    </source>
</reference>
<dbReference type="OrthoDB" id="5976864at2759"/>
<reference evidence="1" key="2">
    <citation type="submission" date="2017-10" db="EMBL/GenBank/DDBJ databases">
        <title>Ladona fulva Genome sequencing and assembly.</title>
        <authorList>
            <person name="Murali S."/>
            <person name="Richards S."/>
            <person name="Bandaranaike D."/>
            <person name="Bellair M."/>
            <person name="Blankenburg K."/>
            <person name="Chao H."/>
            <person name="Dinh H."/>
            <person name="Doddapaneni H."/>
            <person name="Dugan-Rocha S."/>
            <person name="Elkadiri S."/>
            <person name="Gnanaolivu R."/>
            <person name="Hernandez B."/>
            <person name="Skinner E."/>
            <person name="Javaid M."/>
            <person name="Lee S."/>
            <person name="Li M."/>
            <person name="Ming W."/>
            <person name="Munidasa M."/>
            <person name="Muniz J."/>
            <person name="Nguyen L."/>
            <person name="Hughes D."/>
            <person name="Osuji N."/>
            <person name="Pu L.-L."/>
            <person name="Puazo M."/>
            <person name="Qu C."/>
            <person name="Quiroz J."/>
            <person name="Raj R."/>
            <person name="Weissenberger G."/>
            <person name="Xin Y."/>
            <person name="Zou X."/>
            <person name="Han Y."/>
            <person name="Worley K."/>
            <person name="Muzny D."/>
            <person name="Gibbs R."/>
        </authorList>
    </citation>
    <scope>NUCLEOTIDE SEQUENCE</scope>
    <source>
        <strain evidence="1">Sampled in the wild</strain>
    </source>
</reference>
<accession>A0A8K0KQ75</accession>
<name>A0A8K0KQ75_LADFU</name>
<comment type="caution">
    <text evidence="1">The sequence shown here is derived from an EMBL/GenBank/DDBJ whole genome shotgun (WGS) entry which is preliminary data.</text>
</comment>
<organism evidence="1 2">
    <name type="scientific">Ladona fulva</name>
    <name type="common">Scarce chaser dragonfly</name>
    <name type="synonym">Libellula fulva</name>
    <dbReference type="NCBI Taxonomy" id="123851"/>
    <lineage>
        <taxon>Eukaryota</taxon>
        <taxon>Metazoa</taxon>
        <taxon>Ecdysozoa</taxon>
        <taxon>Arthropoda</taxon>
        <taxon>Hexapoda</taxon>
        <taxon>Insecta</taxon>
        <taxon>Pterygota</taxon>
        <taxon>Palaeoptera</taxon>
        <taxon>Odonata</taxon>
        <taxon>Epiprocta</taxon>
        <taxon>Anisoptera</taxon>
        <taxon>Libelluloidea</taxon>
        <taxon>Libellulidae</taxon>
        <taxon>Ladona</taxon>
    </lineage>
</organism>
<gene>
    <name evidence="1" type="ORF">J437_LFUL011594</name>
</gene>
<sequence>MSREILVTSKIFHLSRQLYPENPKFIQESYNDRTEKPHGYLFIDLKQYTPDIYRYRTEIFPTTTSIIFTYRR</sequence>
<dbReference type="EMBL" id="KZ309354">
    <property type="protein sequence ID" value="KAG8238409.1"/>
    <property type="molecule type" value="Genomic_DNA"/>
</dbReference>
<dbReference type="AlphaFoldDB" id="A0A8K0KQ75"/>
<evidence type="ECO:0000313" key="2">
    <source>
        <dbReference type="Proteomes" id="UP000792457"/>
    </source>
</evidence>
<protein>
    <submittedName>
        <fullName evidence="1">Uncharacterized protein</fullName>
    </submittedName>
</protein>
<proteinExistence type="predicted"/>
<evidence type="ECO:0000313" key="1">
    <source>
        <dbReference type="EMBL" id="KAG8238409.1"/>
    </source>
</evidence>
<dbReference type="Proteomes" id="UP000792457">
    <property type="component" value="Unassembled WGS sequence"/>
</dbReference>
<keyword evidence="2" id="KW-1185">Reference proteome</keyword>
<feature type="non-terminal residue" evidence="1">
    <location>
        <position position="1"/>
    </location>
</feature>